<dbReference type="GO" id="GO:0005516">
    <property type="term" value="F:calmodulin binding"/>
    <property type="evidence" value="ECO:0007669"/>
    <property type="project" value="UniProtKB-KW"/>
</dbReference>
<dbReference type="EMBL" id="CATIWC010002218">
    <property type="protein sequence ID" value="CAI8584709.1"/>
    <property type="molecule type" value="Genomic_DNA"/>
</dbReference>
<keyword evidence="1" id="KW-0112">Calmodulin-binding</keyword>
<dbReference type="AlphaFoldDB" id="A0AAV0YIU8"/>
<dbReference type="PANTHER" id="PTHR32295">
    <property type="entry name" value="IQ-DOMAIN 5-RELATED"/>
    <property type="match status" value="1"/>
</dbReference>
<name>A0AAV0YIU8_VICFA</name>
<evidence type="ECO:0000256" key="2">
    <source>
        <dbReference type="ARBA" id="ARBA00024341"/>
    </source>
</evidence>
<comment type="caution">
    <text evidence="3">The sequence shown here is derived from an EMBL/GenBank/DDBJ whole genome shotgun (WGS) entry which is preliminary data.</text>
</comment>
<reference evidence="3 4" key="1">
    <citation type="submission" date="2023-01" db="EMBL/GenBank/DDBJ databases">
        <authorList>
            <person name="Kreplak J."/>
        </authorList>
    </citation>
    <scope>NUCLEOTIDE SEQUENCE [LARGE SCALE GENOMIC DNA]</scope>
</reference>
<gene>
    <name evidence="3" type="ORF">VFH_U088600</name>
</gene>
<sequence>MGKKENPTTPISSSNSIQTVTDIQNIQNEQRNQAMAVAVATRGPQLMPAVAAAQAAAVVIRYDFWFEMRVLEVLKRLLLLKINASIDLTWRRKALRALRGIVKLQALDKGVHLVRKQAKATLTMYAGFGDSTSSERVLNGSEWCPKESLIQINQLLEMSWKWKMTCSGKYIMSVP</sequence>
<evidence type="ECO:0000256" key="1">
    <source>
        <dbReference type="ARBA" id="ARBA00022860"/>
    </source>
</evidence>
<comment type="similarity">
    <text evidence="2">Belongs to the IQD family.</text>
</comment>
<organism evidence="3 4">
    <name type="scientific">Vicia faba</name>
    <name type="common">Broad bean</name>
    <name type="synonym">Faba vulgaris</name>
    <dbReference type="NCBI Taxonomy" id="3906"/>
    <lineage>
        <taxon>Eukaryota</taxon>
        <taxon>Viridiplantae</taxon>
        <taxon>Streptophyta</taxon>
        <taxon>Embryophyta</taxon>
        <taxon>Tracheophyta</taxon>
        <taxon>Spermatophyta</taxon>
        <taxon>Magnoliopsida</taxon>
        <taxon>eudicotyledons</taxon>
        <taxon>Gunneridae</taxon>
        <taxon>Pentapetalae</taxon>
        <taxon>rosids</taxon>
        <taxon>fabids</taxon>
        <taxon>Fabales</taxon>
        <taxon>Fabaceae</taxon>
        <taxon>Papilionoideae</taxon>
        <taxon>50 kb inversion clade</taxon>
        <taxon>NPAAA clade</taxon>
        <taxon>Hologalegina</taxon>
        <taxon>IRL clade</taxon>
        <taxon>Fabeae</taxon>
        <taxon>Vicia</taxon>
    </lineage>
</organism>
<dbReference type="Proteomes" id="UP001157006">
    <property type="component" value="Unassembled WGS sequence"/>
</dbReference>
<accession>A0AAV0YIU8</accession>
<keyword evidence="4" id="KW-1185">Reference proteome</keyword>
<dbReference type="PANTHER" id="PTHR32295:SF45">
    <property type="entry name" value="PROTEIN IQ-DOMAIN 19"/>
    <property type="match status" value="1"/>
</dbReference>
<protein>
    <submittedName>
        <fullName evidence="3">Uncharacterized protein</fullName>
    </submittedName>
</protein>
<evidence type="ECO:0000313" key="3">
    <source>
        <dbReference type="EMBL" id="CAI8584709.1"/>
    </source>
</evidence>
<proteinExistence type="inferred from homology"/>
<evidence type="ECO:0000313" key="4">
    <source>
        <dbReference type="Proteomes" id="UP001157006"/>
    </source>
</evidence>